<dbReference type="AlphaFoldDB" id="A0A9N8UYR9"/>
<evidence type="ECO:0000313" key="4">
    <source>
        <dbReference type="Proteomes" id="UP000789706"/>
    </source>
</evidence>
<evidence type="ECO:0000256" key="2">
    <source>
        <dbReference type="SAM" id="Phobius"/>
    </source>
</evidence>
<keyword evidence="4" id="KW-1185">Reference proteome</keyword>
<proteinExistence type="predicted"/>
<feature type="transmembrane region" description="Helical" evidence="2">
    <location>
        <begin position="204"/>
        <end position="222"/>
    </location>
</feature>
<feature type="region of interest" description="Disordered" evidence="1">
    <location>
        <begin position="82"/>
        <end position="112"/>
    </location>
</feature>
<name>A0A9N8UYR9_9GLOM</name>
<feature type="compositionally biased region" description="Polar residues" evidence="1">
    <location>
        <begin position="1"/>
        <end position="23"/>
    </location>
</feature>
<dbReference type="Proteomes" id="UP000789706">
    <property type="component" value="Unassembled WGS sequence"/>
</dbReference>
<dbReference type="EMBL" id="CAJVPK010000036">
    <property type="protein sequence ID" value="CAG8436181.1"/>
    <property type="molecule type" value="Genomic_DNA"/>
</dbReference>
<evidence type="ECO:0000256" key="1">
    <source>
        <dbReference type="SAM" id="MobiDB-lite"/>
    </source>
</evidence>
<feature type="compositionally biased region" description="Polar residues" evidence="1">
    <location>
        <begin position="33"/>
        <end position="47"/>
    </location>
</feature>
<organism evidence="3 4">
    <name type="scientific">Diversispora eburnea</name>
    <dbReference type="NCBI Taxonomy" id="1213867"/>
    <lineage>
        <taxon>Eukaryota</taxon>
        <taxon>Fungi</taxon>
        <taxon>Fungi incertae sedis</taxon>
        <taxon>Mucoromycota</taxon>
        <taxon>Glomeromycotina</taxon>
        <taxon>Glomeromycetes</taxon>
        <taxon>Diversisporales</taxon>
        <taxon>Diversisporaceae</taxon>
        <taxon>Diversispora</taxon>
    </lineage>
</organism>
<accession>A0A9N8UYR9</accession>
<keyword evidence="2" id="KW-0812">Transmembrane</keyword>
<gene>
    <name evidence="3" type="ORF">DEBURN_LOCUS991</name>
</gene>
<dbReference type="OrthoDB" id="20273at2759"/>
<keyword evidence="2" id="KW-0472">Membrane</keyword>
<feature type="region of interest" description="Disordered" evidence="1">
    <location>
        <begin position="1"/>
        <end position="47"/>
    </location>
</feature>
<protein>
    <submittedName>
        <fullName evidence="3">9507_t:CDS:1</fullName>
    </submittedName>
</protein>
<reference evidence="3" key="1">
    <citation type="submission" date="2021-06" db="EMBL/GenBank/DDBJ databases">
        <authorList>
            <person name="Kallberg Y."/>
            <person name="Tangrot J."/>
            <person name="Rosling A."/>
        </authorList>
    </citation>
    <scope>NUCLEOTIDE SEQUENCE</scope>
    <source>
        <strain evidence="3">AZ414A</strain>
    </source>
</reference>
<evidence type="ECO:0000313" key="3">
    <source>
        <dbReference type="EMBL" id="CAG8436181.1"/>
    </source>
</evidence>
<comment type="caution">
    <text evidence="3">The sequence shown here is derived from an EMBL/GenBank/DDBJ whole genome shotgun (WGS) entry which is preliminary data.</text>
</comment>
<feature type="compositionally biased region" description="Polar residues" evidence="1">
    <location>
        <begin position="99"/>
        <end position="112"/>
    </location>
</feature>
<sequence length="383" mass="43442">MSHNSYNQNQKDNYFNNDNSTPLEDTRDEYYSNDVQSKTPSKRFSNTPIQELNEAHRGNNGRNSVTQAVTLKRGSAVITSTSVTQPLINQHQREKSVEMSEQNDYGDFNQVSGQYDPYSDFNNIRRYDDPYYDEEATRNNNIYSPNGVLLDPNSYPLDNFGADYTDRDFPGGGKGARQSINGENLVLPPKRKSRCCCCSRKSCVIITFITCAILAVILFFVWPRIPIVTIDGDKTEVAKDRSPVFIYDPPSINMSINVPIKVDNRENWVPYKFKLIDVYDAASLEFYNRPVGNGNITNYSLQPRALSTVTMKIYFDYATDQSNDAVFQDFITACTTNSTNSNGKTLLNLRFDVKLFISGIDWIYKPAISIPISDLKCPYPSNS</sequence>
<keyword evidence="2" id="KW-1133">Transmembrane helix</keyword>